<proteinExistence type="predicted"/>
<dbReference type="RefSeq" id="WP_130981968.1">
    <property type="nucleotide sequence ID" value="NZ_SISG01000001.1"/>
</dbReference>
<evidence type="ECO:0008006" key="3">
    <source>
        <dbReference type="Google" id="ProtNLM"/>
    </source>
</evidence>
<evidence type="ECO:0000313" key="1">
    <source>
        <dbReference type="EMBL" id="TBN57859.1"/>
    </source>
</evidence>
<dbReference type="SUPFAM" id="SSF69322">
    <property type="entry name" value="Tricorn protease domain 2"/>
    <property type="match status" value="1"/>
</dbReference>
<keyword evidence="2" id="KW-1185">Reference proteome</keyword>
<comment type="caution">
    <text evidence="1">The sequence shown here is derived from an EMBL/GenBank/DDBJ whole genome shotgun (WGS) entry which is preliminary data.</text>
</comment>
<dbReference type="EMBL" id="SISG01000001">
    <property type="protein sequence ID" value="TBN57859.1"/>
    <property type="molecule type" value="Genomic_DNA"/>
</dbReference>
<gene>
    <name evidence="1" type="ORF">EYE40_10910</name>
</gene>
<name>A0A4V2JF26_9MICO</name>
<evidence type="ECO:0000313" key="2">
    <source>
        <dbReference type="Proteomes" id="UP000294194"/>
    </source>
</evidence>
<protein>
    <recommendedName>
        <fullName evidence="3">Tandem-95 repeat protein</fullName>
    </recommendedName>
</protein>
<dbReference type="Gene3D" id="2.60.40.3440">
    <property type="match status" value="1"/>
</dbReference>
<dbReference type="Proteomes" id="UP000294194">
    <property type="component" value="Unassembled WGS sequence"/>
</dbReference>
<organism evidence="1 2">
    <name type="scientific">Glaciihabitans arcticus</name>
    <dbReference type="NCBI Taxonomy" id="2668039"/>
    <lineage>
        <taxon>Bacteria</taxon>
        <taxon>Bacillati</taxon>
        <taxon>Actinomycetota</taxon>
        <taxon>Actinomycetes</taxon>
        <taxon>Micrococcales</taxon>
        <taxon>Microbacteriaceae</taxon>
        <taxon>Glaciihabitans</taxon>
    </lineage>
</organism>
<sequence length="1987" mass="206923">MARIKRGFGLSRKARVSLIKGGATVAIVGLLVGVAVVAEGFDVKQTPVNDSSIWALQVGEANRYARINTDLRELDTVRNVKAPSDIVQTANSVLLLAENNTKVADVDAKAAEDIDGESSAMRDTPPGTASVTTTGSLVGYLTGDGNVYVADIDEGAEANPVSVDPYADDEVPEGEDPRQYVSDAIAIGTDGMLYSYSSLDGTVLRYDTKTGEIVGTDQVEDGPTEVGSTLTVVGSTWVLLDVDGDQVLTSALGAVDTDLTGAGVLQASAQGGDRVYIAGSNILISINLGDGSVTDEFGGDAALGVPAQPMANGDTVLAAWLDGPSGTLWSSDTRESTPLDYAGAELATDPQPQFRGNGARYILNDVQSGWVWTVPDGELVPSSQDWALTETQEENLEEDTETATEVTEAKPPVAVKDSFGVRSGALVQLPVLLNDHDPNEDVLTVAPGTLSALPASFGKLSITNNDQQVTVQVADGAKGSATFSYAVTDGTREGGLTSAPTTVTLTVKTDQTAPVWCGVLECQQEWPSVEVLPGGSVRANVLSAWVDPQGDALYVKSVRKEKPSDLGSVAATQDGNIVFQHPNASSAQGGAIPVVVSVADARGGITEKTLNIQVTPTPSLVAVPFAVTTIANEPITIDPTDHVSGVNGGITITSANTGADDGSLVSLNDGRSTFQFQSPNAGSFLVAYTLKDAANEASSIVRVTVLSADTQAITTAPVTVFVRPKLDSTVDVFSAVSNPAGRVLLLSEALPRAANGAGLDVNVVDHRLIRVKGETASGQPGVLGTVRYTITDGTNTAGGTIQGEATIIQLATSSSQAPIALDDAVSVRAGSYVDVPVLENDVAADGNAMVLNPDALENSAKSGFAFTRGSVVRYIAPEKEGRYELFYGVYSAGTPAASDIAKISITVVPRGANGDPQPRTLTGRVLAGETVSIPFDDYGLDPDGDAVLLDGIEKQPTSGTATIAADGQSIIYTSVTGFKGPVEFQYRVKDEVGKTATASVRVGVLDAQSDPSPVTFSDYVEVQVGDDKKVSVYPAANDIDPAGKDLTLVDVIPDARAGSEEAAALDALIGSVDESGVLLNAGTELGTKTFIYTVVNSTGDTGIGLIVLKVVPQAVPDRPQIADTYVTLDQRAGFADGIDVVTGKVSWLSGELKKLKLSFYGDQGDLEIDGWKISGALPEKSAVIPFKLEGDNFFGEKVASYGYLHIPGRDDIILALASGVGPQNVKEKLSVEFDLDRLMAIPRDETLVVAPKAKITTTGARAEATCTLVSGTKVRYDAGKGEPWVDSCTVSVKLQGQKSYSDVLVPIAVEPEIAQPELRPASLTVSPAAGPSTFDLHKMTVWRGKERFDEVTYAIEYSGDQFEISLGSDNRTLTVESFDTSKPGKTEIVKVILTSHDGTSGTISVKVGPAPTALPQGGTINETCVVGKADCVVNVIGRGGEVNVYKNTPLKLVKVESSSTCEGVTFSVADNSRIRAAYAPDVTGAKCQVRFVVEDAQGKLSTDDGRGTFILDLHGYPKTPDSVEQAAFDDGSIRLQVSPGASASAYPDLTGFVIKTGPKKVGTCTTAGVCTQITGLTNGEKLTYSAYAVNSAGESLAPVTTLAWSYATPVLGTVERTLVYQNGVTSQDRGSVKISITGSDPTVVSYRVTGKDNVLPRTGALTETTVSLPVGGQQVSVTPISQFEIPRGQGDAGGTNTQTMQVAGLPNITDSGVVNSAEDSLTLAGTGVNDKFSAKPPQSIFIAYRGTKPTCSINTTTGGELVATAPANSYQSTTSTITVPKNREYGVFFCYSNGFGLAVGDVSRGFPYDQPDAPTGFTYKVRDGSGDGNYRISIQDAPAGEDGFYIKYRGYSEGSGADITGSAPAIGAAYCINVFGSERCSGHGTVNPVDANRSWQISVNVSGVTCVRPRLSVNVGGGAGGSATIDQARYERANGDFITPDEGANPRDIPLTAATVRNVAGTINWGGANSGLQPYQWTANSETDCSF</sequence>
<dbReference type="Pfam" id="PF17963">
    <property type="entry name" value="Big_9"/>
    <property type="match status" value="3"/>
</dbReference>
<reference evidence="2" key="1">
    <citation type="submission" date="2019-02" db="EMBL/GenBank/DDBJ databases">
        <title>Glaciihabitans arcticus sp. nov., a psychrotolerant bacterium isolated from polar soil.</title>
        <authorList>
            <person name="Dahal R.H."/>
        </authorList>
    </citation>
    <scope>NUCLEOTIDE SEQUENCE [LARGE SCALE GENOMIC DNA]</scope>
    <source>
        <strain evidence="2">RP-3-7</strain>
    </source>
</reference>
<accession>A0A4V2JF26</accession>